<protein>
    <submittedName>
        <fullName evidence="2">Uncharacterized protein</fullName>
    </submittedName>
</protein>
<gene>
    <name evidence="2" type="ORF">CBW52_15115</name>
</gene>
<evidence type="ECO:0000313" key="2">
    <source>
        <dbReference type="EMBL" id="OVZ79076.1"/>
    </source>
</evidence>
<keyword evidence="1" id="KW-1133">Transmembrane helix</keyword>
<reference evidence="2 3" key="1">
    <citation type="submission" date="2017-05" db="EMBL/GenBank/DDBJ databases">
        <title>Whole genome sequencing of Yersinia kristensenii.</title>
        <authorList>
            <person name="Campioni F."/>
        </authorList>
    </citation>
    <scope>NUCLEOTIDE SEQUENCE [LARGE SCALE GENOMIC DNA]</scope>
    <source>
        <strain evidence="2 3">CFSAN060538</strain>
    </source>
</reference>
<evidence type="ECO:0000313" key="3">
    <source>
        <dbReference type="Proteomes" id="UP000195840"/>
    </source>
</evidence>
<dbReference type="Proteomes" id="UP000195840">
    <property type="component" value="Unassembled WGS sequence"/>
</dbReference>
<feature type="transmembrane region" description="Helical" evidence="1">
    <location>
        <begin position="26"/>
        <end position="47"/>
    </location>
</feature>
<name>A0AB73Q0R4_YERKR</name>
<sequence>MFVRRIYPSYFKLQVCWLRSLTRITYLSKLIGILLLAAFLHLEIYWVCRLINLITPASTVTLAPRAVYRIVNNLKSRIA</sequence>
<keyword evidence="1" id="KW-0812">Transmembrane</keyword>
<keyword evidence="3" id="KW-1185">Reference proteome</keyword>
<accession>A0AB73Q0R4</accession>
<organism evidence="2 3">
    <name type="scientific">Yersinia kristensenii</name>
    <dbReference type="NCBI Taxonomy" id="28152"/>
    <lineage>
        <taxon>Bacteria</taxon>
        <taxon>Pseudomonadati</taxon>
        <taxon>Pseudomonadota</taxon>
        <taxon>Gammaproteobacteria</taxon>
        <taxon>Enterobacterales</taxon>
        <taxon>Yersiniaceae</taxon>
        <taxon>Yersinia</taxon>
    </lineage>
</organism>
<proteinExistence type="predicted"/>
<dbReference type="AlphaFoldDB" id="A0AB73Q0R4"/>
<keyword evidence="1" id="KW-0472">Membrane</keyword>
<evidence type="ECO:0000256" key="1">
    <source>
        <dbReference type="SAM" id="Phobius"/>
    </source>
</evidence>
<dbReference type="EMBL" id="NHOG01000018">
    <property type="protein sequence ID" value="OVZ79076.1"/>
    <property type="molecule type" value="Genomic_DNA"/>
</dbReference>
<comment type="caution">
    <text evidence="2">The sequence shown here is derived from an EMBL/GenBank/DDBJ whole genome shotgun (WGS) entry which is preliminary data.</text>
</comment>